<comment type="caution">
    <text evidence="2">The sequence shown here is derived from an EMBL/GenBank/DDBJ whole genome shotgun (WGS) entry which is preliminary data.</text>
</comment>
<proteinExistence type="predicted"/>
<dbReference type="AlphaFoldDB" id="A0AAD7CLR6"/>
<dbReference type="EMBL" id="JARKIE010000347">
    <property type="protein sequence ID" value="KAJ7652551.1"/>
    <property type="molecule type" value="Genomic_DNA"/>
</dbReference>
<protein>
    <submittedName>
        <fullName evidence="2">Uncharacterized protein</fullName>
    </submittedName>
</protein>
<accession>A0AAD7CLR6</accession>
<sequence>MATINISSIRAPPSPDTAHDRARLRWHDMSYYSWGLQHLRPPPPPTSTPLDRKRWSSPVLFYAPPAHPRVAFRTLLLLRAVHFISAAMRQAGMHFVFRCVRAPPCTHAATPAASVPPNTEPFLPHIPAGPSRSTVLAGRSQCQPSRTWSARDNGIPQAIPHLQSVSYELSSAARWGIYSTCP</sequence>
<keyword evidence="3" id="KW-1185">Reference proteome</keyword>
<evidence type="ECO:0000313" key="2">
    <source>
        <dbReference type="EMBL" id="KAJ7652551.1"/>
    </source>
</evidence>
<organism evidence="2 3">
    <name type="scientific">Mycena rosella</name>
    <name type="common">Pink bonnet</name>
    <name type="synonym">Agaricus rosellus</name>
    <dbReference type="NCBI Taxonomy" id="1033263"/>
    <lineage>
        <taxon>Eukaryota</taxon>
        <taxon>Fungi</taxon>
        <taxon>Dikarya</taxon>
        <taxon>Basidiomycota</taxon>
        <taxon>Agaricomycotina</taxon>
        <taxon>Agaricomycetes</taxon>
        <taxon>Agaricomycetidae</taxon>
        <taxon>Agaricales</taxon>
        <taxon>Marasmiineae</taxon>
        <taxon>Mycenaceae</taxon>
        <taxon>Mycena</taxon>
    </lineage>
</organism>
<gene>
    <name evidence="2" type="ORF">B0H17DRAFT_1214955</name>
</gene>
<reference evidence="2" key="1">
    <citation type="submission" date="2023-03" db="EMBL/GenBank/DDBJ databases">
        <title>Massive genome expansion in bonnet fungi (Mycena s.s.) driven by repeated elements and novel gene families across ecological guilds.</title>
        <authorList>
            <consortium name="Lawrence Berkeley National Laboratory"/>
            <person name="Harder C.B."/>
            <person name="Miyauchi S."/>
            <person name="Viragh M."/>
            <person name="Kuo A."/>
            <person name="Thoen E."/>
            <person name="Andreopoulos B."/>
            <person name="Lu D."/>
            <person name="Skrede I."/>
            <person name="Drula E."/>
            <person name="Henrissat B."/>
            <person name="Morin E."/>
            <person name="Kohler A."/>
            <person name="Barry K."/>
            <person name="LaButti K."/>
            <person name="Morin E."/>
            <person name="Salamov A."/>
            <person name="Lipzen A."/>
            <person name="Mereny Z."/>
            <person name="Hegedus B."/>
            <person name="Baldrian P."/>
            <person name="Stursova M."/>
            <person name="Weitz H."/>
            <person name="Taylor A."/>
            <person name="Grigoriev I.V."/>
            <person name="Nagy L.G."/>
            <person name="Martin F."/>
            <person name="Kauserud H."/>
        </authorList>
    </citation>
    <scope>NUCLEOTIDE SEQUENCE</scope>
    <source>
        <strain evidence="2">CBHHK067</strain>
    </source>
</reference>
<evidence type="ECO:0000313" key="3">
    <source>
        <dbReference type="Proteomes" id="UP001221757"/>
    </source>
</evidence>
<name>A0AAD7CLR6_MYCRO</name>
<dbReference type="Proteomes" id="UP001221757">
    <property type="component" value="Unassembled WGS sequence"/>
</dbReference>
<feature type="region of interest" description="Disordered" evidence="1">
    <location>
        <begin position="1"/>
        <end position="20"/>
    </location>
</feature>
<evidence type="ECO:0000256" key="1">
    <source>
        <dbReference type="SAM" id="MobiDB-lite"/>
    </source>
</evidence>